<gene>
    <name evidence="2" type="ORF">GGH11_09480</name>
</gene>
<feature type="region of interest" description="Disordered" evidence="1">
    <location>
        <begin position="49"/>
        <end position="72"/>
    </location>
</feature>
<evidence type="ECO:0000313" key="2">
    <source>
        <dbReference type="EMBL" id="MWV57205.1"/>
    </source>
</evidence>
<evidence type="ECO:0000256" key="1">
    <source>
        <dbReference type="SAM" id="MobiDB-lite"/>
    </source>
</evidence>
<dbReference type="RefSeq" id="WP_160463316.1">
    <property type="nucleotide sequence ID" value="NZ_JABFQT010000016.1"/>
</dbReference>
<evidence type="ECO:0000313" key="3">
    <source>
        <dbReference type="Proteomes" id="UP000435423"/>
    </source>
</evidence>
<protein>
    <submittedName>
        <fullName evidence="2">Uncharacterized protein</fullName>
    </submittedName>
</protein>
<sequence length="125" mass="13809">MSENNQIAKLQAQLNATKASSSNMTTFNDVVAVYLGVQNKEHFPKMKDANGIKLKDENGRDRRSKQPDGYTHTFSEVGTSKVVKVVLPKSYTLELMTAYKIGGLGYDISSGNMIFIEKNGIVAKF</sequence>
<name>A0A6I4RSM7_9STRE</name>
<proteinExistence type="predicted"/>
<dbReference type="Proteomes" id="UP000435423">
    <property type="component" value="Unassembled WGS sequence"/>
</dbReference>
<dbReference type="EMBL" id="WUBJ01000016">
    <property type="protein sequence ID" value="MWV57205.1"/>
    <property type="molecule type" value="Genomic_DNA"/>
</dbReference>
<reference evidence="2 3" key="1">
    <citation type="submission" date="2019-10" db="EMBL/GenBank/DDBJ databases">
        <title>Streptococcis sp, isolated from the respiratory tract of Marmot.</title>
        <authorList>
            <person name="Zhang G."/>
        </authorList>
    </citation>
    <scope>NUCLEOTIDE SEQUENCE [LARGE SCALE GENOMIC DNA]</scope>
    <source>
        <strain evidence="3">zg-70</strain>
    </source>
</reference>
<feature type="compositionally biased region" description="Basic and acidic residues" evidence="1">
    <location>
        <begin position="49"/>
        <end position="66"/>
    </location>
</feature>
<organism evidence="2 3">
    <name type="scientific">Streptococcus zhangguiae</name>
    <dbReference type="NCBI Taxonomy" id="2664091"/>
    <lineage>
        <taxon>Bacteria</taxon>
        <taxon>Bacillati</taxon>
        <taxon>Bacillota</taxon>
        <taxon>Bacilli</taxon>
        <taxon>Lactobacillales</taxon>
        <taxon>Streptococcaceae</taxon>
        <taxon>Streptococcus</taxon>
    </lineage>
</organism>
<comment type="caution">
    <text evidence="2">The sequence shown here is derived from an EMBL/GenBank/DDBJ whole genome shotgun (WGS) entry which is preliminary data.</text>
</comment>
<accession>A0A6I4RSM7</accession>
<dbReference type="AlphaFoldDB" id="A0A6I4RSM7"/>